<evidence type="ECO:0000313" key="2">
    <source>
        <dbReference type="Proteomes" id="UP000620075"/>
    </source>
</evidence>
<comment type="caution">
    <text evidence="1">The sequence shown here is derived from an EMBL/GenBank/DDBJ whole genome shotgun (WGS) entry which is preliminary data.</text>
</comment>
<dbReference type="SUPFAM" id="SSF48452">
    <property type="entry name" value="TPR-like"/>
    <property type="match status" value="1"/>
</dbReference>
<dbReference type="InterPro" id="IPR011990">
    <property type="entry name" value="TPR-like_helical_dom_sf"/>
</dbReference>
<sequence length="148" mass="16354">MITDESRATMISALAMAWAIKGDVPQARAVVDTAGLQKRYLDIGLQQCLAMRAACKFLQGHRAQAIADIDRLYAVNPDYPNVTEVKSEMLAGTFKLEQRQPFPDWYPKNVSASSLAEPAPQLSPDGQWRWDGAAWVPNAPASRGDRDH</sequence>
<organism evidence="1 2">
    <name type="scientific">Candidatus Dormiibacter inghamiae</name>
    <dbReference type="NCBI Taxonomy" id="3127013"/>
    <lineage>
        <taxon>Bacteria</taxon>
        <taxon>Bacillati</taxon>
        <taxon>Candidatus Dormiibacterota</taxon>
        <taxon>Candidatus Dormibacteria</taxon>
        <taxon>Candidatus Dormibacterales</taxon>
        <taxon>Candidatus Dormibacteraceae</taxon>
        <taxon>Candidatus Dormiibacter</taxon>
    </lineage>
</organism>
<dbReference type="AlphaFoldDB" id="A0A934KE23"/>
<dbReference type="Proteomes" id="UP000620075">
    <property type="component" value="Unassembled WGS sequence"/>
</dbReference>
<proteinExistence type="predicted"/>
<dbReference type="EMBL" id="JAEKNQ010000030">
    <property type="protein sequence ID" value="MBJ7603070.1"/>
    <property type="molecule type" value="Genomic_DNA"/>
</dbReference>
<evidence type="ECO:0000313" key="1">
    <source>
        <dbReference type="EMBL" id="MBJ7603070.1"/>
    </source>
</evidence>
<dbReference type="RefSeq" id="WP_338178429.1">
    <property type="nucleotide sequence ID" value="NZ_JAEKNQ010000030.1"/>
</dbReference>
<reference evidence="1 2" key="1">
    <citation type="submission" date="2020-10" db="EMBL/GenBank/DDBJ databases">
        <title>Ca. Dormibacterota MAGs.</title>
        <authorList>
            <person name="Montgomery K."/>
        </authorList>
    </citation>
    <scope>NUCLEOTIDE SEQUENCE [LARGE SCALE GENOMIC DNA]</scope>
    <source>
        <strain evidence="1">SC8811_S16_3</strain>
    </source>
</reference>
<gene>
    <name evidence="1" type="ORF">JF888_07765</name>
</gene>
<name>A0A934KE23_9BACT</name>
<protein>
    <submittedName>
        <fullName evidence="1">Uncharacterized protein</fullName>
    </submittedName>
</protein>
<accession>A0A934KE23</accession>